<evidence type="ECO:0000313" key="6">
    <source>
        <dbReference type="Proteomes" id="UP000695022"/>
    </source>
</evidence>
<name>A0ABM1DY69_PRICU</name>
<keyword evidence="2" id="KW-0880">Kelch repeat</keyword>
<dbReference type="InterPro" id="IPR011705">
    <property type="entry name" value="BACK"/>
</dbReference>
<dbReference type="SMART" id="SM00875">
    <property type="entry name" value="BACK"/>
    <property type="match status" value="1"/>
</dbReference>
<dbReference type="GeneID" id="106807141"/>
<evidence type="ECO:0000256" key="1">
    <source>
        <dbReference type="ARBA" id="ARBA00004906"/>
    </source>
</evidence>
<evidence type="ECO:0000313" key="7">
    <source>
        <dbReference type="RefSeq" id="XP_014664890.1"/>
    </source>
</evidence>
<organism evidence="6 7">
    <name type="scientific">Priapulus caudatus</name>
    <name type="common">Priapulid worm</name>
    <dbReference type="NCBI Taxonomy" id="37621"/>
    <lineage>
        <taxon>Eukaryota</taxon>
        <taxon>Metazoa</taxon>
        <taxon>Ecdysozoa</taxon>
        <taxon>Scalidophora</taxon>
        <taxon>Priapulida</taxon>
        <taxon>Priapulimorpha</taxon>
        <taxon>Priapulimorphida</taxon>
        <taxon>Priapulidae</taxon>
        <taxon>Priapulus</taxon>
    </lineage>
</organism>
<dbReference type="InterPro" id="IPR011333">
    <property type="entry name" value="SKP1/BTB/POZ_sf"/>
</dbReference>
<dbReference type="SMART" id="SM00225">
    <property type="entry name" value="BTB"/>
    <property type="match status" value="1"/>
</dbReference>
<dbReference type="CDD" id="cd18450">
    <property type="entry name" value="BACK_KLHL10"/>
    <property type="match status" value="1"/>
</dbReference>
<evidence type="ECO:0000256" key="2">
    <source>
        <dbReference type="ARBA" id="ARBA00022441"/>
    </source>
</evidence>
<dbReference type="Pfam" id="PF01344">
    <property type="entry name" value="Kelch_1"/>
    <property type="match status" value="2"/>
</dbReference>
<dbReference type="Gene3D" id="1.25.40.420">
    <property type="match status" value="1"/>
</dbReference>
<dbReference type="InterPro" id="IPR000210">
    <property type="entry name" value="BTB/POZ_dom"/>
</dbReference>
<feature type="domain" description="BTB" evidence="5">
    <location>
        <begin position="14"/>
        <end position="84"/>
    </location>
</feature>
<dbReference type="PIRSF" id="PIRSF037037">
    <property type="entry name" value="Kelch-like_protein_gigaxonin"/>
    <property type="match status" value="1"/>
</dbReference>
<protein>
    <submittedName>
        <fullName evidence="7">Kelch-like protein 10</fullName>
    </submittedName>
</protein>
<sequence>MNTLREMRECGQLCDALIKCDGGEFQVHRAIMSACSPYFRALFTNSMNDDDNRTQRDYVIPGVDAEMLAIIIEFAYTRICCITESTVQRLLAAADQLNIMGVVRECCDFINDRIDATNCFSIRSFARAYFCKGLERRAHSYIMKNFPEIAERNDEYLELSTDELHELIDSDELNVRNEEICFLAIVRWIDHDAEARKQYIAKLLGTVRLGLLDANYFVEKVKCHPYVKDNEDCRTLVIETIKFLYDLGLSLQDGKEDKESESVLIESPLAKPRVPHEIMFAIGGWSGGSPTNLLEAYDTRADRWVKVDTVDEIGPRAYHGSVVLDKRIYIIGGFDGVEYFNSVRVFDPANKTYQEVAPMNSRRCYVSVAQVDNYIYAMGGFDGHSRLNTAERYNPTTNQWSIIAPMHYQRSDACATVMGNKIYMTGGFNGQECLLTSEYYDPETETWTVIAPMRNRRSGVSCIAYHNCLYVLGGFNGISRMCTVERWSPQTNSWTSVPDMYTPRSNFAVEIIDDMIFVVGGFNGVTTIYHVECYDEAANEWYEATDMSVFRSALSVCVVNDLPNVYDYIHKDREKLVDEKVKLNRATPRSP</sequence>
<proteinExistence type="predicted"/>
<evidence type="ECO:0000256" key="3">
    <source>
        <dbReference type="ARBA" id="ARBA00022737"/>
    </source>
</evidence>
<dbReference type="Pfam" id="PF07707">
    <property type="entry name" value="BACK"/>
    <property type="match status" value="1"/>
</dbReference>
<dbReference type="RefSeq" id="XP_014664890.1">
    <property type="nucleotide sequence ID" value="XM_014809404.1"/>
</dbReference>
<evidence type="ECO:0000259" key="5">
    <source>
        <dbReference type="PROSITE" id="PS50097"/>
    </source>
</evidence>
<dbReference type="Pfam" id="PF24681">
    <property type="entry name" value="Kelch_KLHDC2_KLHL20_DRC7"/>
    <property type="match status" value="1"/>
</dbReference>
<keyword evidence="6" id="KW-1185">Reference proteome</keyword>
<dbReference type="PRINTS" id="PR00501">
    <property type="entry name" value="KELCHREPEAT"/>
</dbReference>
<dbReference type="SUPFAM" id="SSF117281">
    <property type="entry name" value="Kelch motif"/>
    <property type="match status" value="1"/>
</dbReference>
<gene>
    <name evidence="7" type="primary">LOC106807141</name>
</gene>
<dbReference type="Gene3D" id="3.30.710.10">
    <property type="entry name" value="Potassium Channel Kv1.1, Chain A"/>
    <property type="match status" value="1"/>
</dbReference>
<dbReference type="InterPro" id="IPR017096">
    <property type="entry name" value="BTB-kelch_protein"/>
</dbReference>
<dbReference type="Gene3D" id="2.120.10.80">
    <property type="entry name" value="Kelch-type beta propeller"/>
    <property type="match status" value="2"/>
</dbReference>
<dbReference type="Proteomes" id="UP000695022">
    <property type="component" value="Unplaced"/>
</dbReference>
<dbReference type="PANTHER" id="PTHR24412:SF172">
    <property type="entry name" value="KELCH-LIKE PROTEIN 10"/>
    <property type="match status" value="1"/>
</dbReference>
<accession>A0ABM1DY69</accession>
<comment type="pathway">
    <text evidence="1">Protein modification; protein ubiquitination.</text>
</comment>
<dbReference type="Pfam" id="PF00651">
    <property type="entry name" value="BTB"/>
    <property type="match status" value="1"/>
</dbReference>
<dbReference type="PANTHER" id="PTHR24412">
    <property type="entry name" value="KELCH PROTEIN"/>
    <property type="match status" value="1"/>
</dbReference>
<dbReference type="SUPFAM" id="SSF54695">
    <property type="entry name" value="POZ domain"/>
    <property type="match status" value="1"/>
</dbReference>
<dbReference type="InterPro" id="IPR006652">
    <property type="entry name" value="Kelch_1"/>
</dbReference>
<evidence type="ECO:0000256" key="4">
    <source>
        <dbReference type="ARBA" id="ARBA00022786"/>
    </source>
</evidence>
<dbReference type="InterPro" id="IPR015915">
    <property type="entry name" value="Kelch-typ_b-propeller"/>
</dbReference>
<keyword evidence="3" id="KW-0677">Repeat</keyword>
<dbReference type="PROSITE" id="PS50097">
    <property type="entry name" value="BTB"/>
    <property type="match status" value="1"/>
</dbReference>
<dbReference type="SMART" id="SM00612">
    <property type="entry name" value="Kelch"/>
    <property type="match status" value="6"/>
</dbReference>
<reference evidence="7" key="1">
    <citation type="submission" date="2025-08" db="UniProtKB">
        <authorList>
            <consortium name="RefSeq"/>
        </authorList>
    </citation>
    <scope>IDENTIFICATION</scope>
</reference>
<keyword evidence="4" id="KW-0833">Ubl conjugation pathway</keyword>